<protein>
    <submittedName>
        <fullName evidence="5">Uncharacterized protein</fullName>
    </submittedName>
</protein>
<dbReference type="Pfam" id="PF01239">
    <property type="entry name" value="PPTA"/>
    <property type="match status" value="1"/>
</dbReference>
<dbReference type="PANTHER" id="PTHR11129">
    <property type="entry name" value="PROTEIN FARNESYLTRANSFERASE ALPHA SUBUNIT/RAB GERANYLGERANYL TRANSFERASE ALPHA SUBUNIT"/>
    <property type="match status" value="1"/>
</dbReference>
<dbReference type="EMBL" id="JAKROA010000014">
    <property type="protein sequence ID" value="KAL5104035.1"/>
    <property type="molecule type" value="Genomic_DNA"/>
</dbReference>
<evidence type="ECO:0000256" key="1">
    <source>
        <dbReference type="ARBA" id="ARBA00006734"/>
    </source>
</evidence>
<keyword evidence="4" id="KW-0677">Repeat</keyword>
<name>A0ABR4Q3T7_9CEST</name>
<dbReference type="PANTHER" id="PTHR11129:SF3">
    <property type="entry name" value="PROTEIN PRENYLTRANSFERASE ALPHA SUBUNIT REPEAT-CONTAINING PROTEIN 1"/>
    <property type="match status" value="1"/>
</dbReference>
<keyword evidence="6" id="KW-1185">Reference proteome</keyword>
<evidence type="ECO:0000256" key="3">
    <source>
        <dbReference type="ARBA" id="ARBA00022679"/>
    </source>
</evidence>
<sequence length="254" mass="29787">MPTENCELVSRIYSLSKSKKEYDLIPHIDGPNHKEILEIDDSFAICSCLSGHCLWFSVYQSVLKSHVSPSIEYLTILLLFTPSFTTFWHRRKQLLLDGQVTLEDELAFTRLVLMRHWILERLSKDELESLASEEIDLCEVLGDKHRCNYMVWQHRRWLLQKRGFSHQLFHSELARMNAWNLAHPVDISGWSYRAYLFRLYQGTGDLNTLTSLLFHEMVRTHSNIQAVPENDALWDYSDGNLCQYGEKYETGARI</sequence>
<comment type="caution">
    <text evidence="5">The sequence shown here is derived from an EMBL/GenBank/DDBJ whole genome shotgun (WGS) entry which is preliminary data.</text>
</comment>
<dbReference type="InterPro" id="IPR002088">
    <property type="entry name" value="Prenyl_trans_a"/>
</dbReference>
<evidence type="ECO:0000256" key="2">
    <source>
        <dbReference type="ARBA" id="ARBA00022602"/>
    </source>
</evidence>
<dbReference type="Gene3D" id="1.25.40.120">
    <property type="entry name" value="Protein prenylyltransferase"/>
    <property type="match status" value="1"/>
</dbReference>
<accession>A0ABR4Q3T7</accession>
<keyword evidence="2" id="KW-0637">Prenyltransferase</keyword>
<proteinExistence type="inferred from homology"/>
<dbReference type="SUPFAM" id="SSF48439">
    <property type="entry name" value="Protein prenylyltransferase"/>
    <property type="match status" value="1"/>
</dbReference>
<evidence type="ECO:0000256" key="4">
    <source>
        <dbReference type="ARBA" id="ARBA00022737"/>
    </source>
</evidence>
<keyword evidence="3" id="KW-0808">Transferase</keyword>
<organism evidence="5 6">
    <name type="scientific">Taenia crassiceps</name>
    <dbReference type="NCBI Taxonomy" id="6207"/>
    <lineage>
        <taxon>Eukaryota</taxon>
        <taxon>Metazoa</taxon>
        <taxon>Spiralia</taxon>
        <taxon>Lophotrochozoa</taxon>
        <taxon>Platyhelminthes</taxon>
        <taxon>Cestoda</taxon>
        <taxon>Eucestoda</taxon>
        <taxon>Cyclophyllidea</taxon>
        <taxon>Taeniidae</taxon>
        <taxon>Taenia</taxon>
    </lineage>
</organism>
<evidence type="ECO:0000313" key="6">
    <source>
        <dbReference type="Proteomes" id="UP001651158"/>
    </source>
</evidence>
<evidence type="ECO:0000313" key="5">
    <source>
        <dbReference type="EMBL" id="KAL5104035.1"/>
    </source>
</evidence>
<dbReference type="Proteomes" id="UP001651158">
    <property type="component" value="Unassembled WGS sequence"/>
</dbReference>
<comment type="similarity">
    <text evidence="1">Belongs to the protein prenyltransferase subunit alpha family.</text>
</comment>
<gene>
    <name evidence="5" type="ORF">TcWFU_000446</name>
</gene>
<reference evidence="5 6" key="1">
    <citation type="journal article" date="2022" name="Front. Cell. Infect. Microbiol.">
        <title>The Genomes of Two Strains of Taenia crassiceps the Animal Model for the Study of Human Cysticercosis.</title>
        <authorList>
            <person name="Bobes R.J."/>
            <person name="Estrada K."/>
            <person name="Rios-Valencia D.G."/>
            <person name="Calderon-Gallegos A."/>
            <person name="de la Torre P."/>
            <person name="Carrero J.C."/>
            <person name="Sanchez-Flores A."/>
            <person name="Laclette J.P."/>
        </authorList>
    </citation>
    <scope>NUCLEOTIDE SEQUENCE [LARGE SCALE GENOMIC DNA]</scope>
    <source>
        <strain evidence="5">WFUcys</strain>
    </source>
</reference>